<dbReference type="InterPro" id="IPR034706">
    <property type="entry name" value="CpoB"/>
</dbReference>
<feature type="signal peptide" evidence="2">
    <location>
        <begin position="1"/>
        <end position="21"/>
    </location>
</feature>
<gene>
    <name evidence="5" type="primary">ybgF</name>
    <name evidence="2" type="synonym">cpoB</name>
    <name evidence="5" type="ORF">E4L96_21575</name>
</gene>
<organism evidence="5 6">
    <name type="scientific">Zemynaea arenosa</name>
    <dbReference type="NCBI Taxonomy" id="2561931"/>
    <lineage>
        <taxon>Bacteria</taxon>
        <taxon>Pseudomonadati</taxon>
        <taxon>Pseudomonadota</taxon>
        <taxon>Betaproteobacteria</taxon>
        <taxon>Burkholderiales</taxon>
        <taxon>Oxalobacteraceae</taxon>
        <taxon>Telluria group</taxon>
        <taxon>Zemynaea</taxon>
    </lineage>
</organism>
<dbReference type="GO" id="GO:0070206">
    <property type="term" value="P:protein trimerization"/>
    <property type="evidence" value="ECO:0007669"/>
    <property type="project" value="InterPro"/>
</dbReference>
<dbReference type="RefSeq" id="WP_135209283.1">
    <property type="nucleotide sequence ID" value="NZ_SPVF01000262.1"/>
</dbReference>
<keyword evidence="1 2" id="KW-0732">Signal</keyword>
<dbReference type="AlphaFoldDB" id="A0A4Y9RUX0"/>
<evidence type="ECO:0000256" key="1">
    <source>
        <dbReference type="ARBA" id="ARBA00022729"/>
    </source>
</evidence>
<comment type="function">
    <text evidence="2">Mediates coordination of peptidoglycan synthesis and outer membrane constriction during cell division.</text>
</comment>
<dbReference type="NCBIfam" id="TIGR02795">
    <property type="entry name" value="tol_pal_ybgF"/>
    <property type="match status" value="1"/>
</dbReference>
<evidence type="ECO:0000313" key="5">
    <source>
        <dbReference type="EMBL" id="TFW11419.1"/>
    </source>
</evidence>
<reference evidence="5 6" key="1">
    <citation type="submission" date="2019-03" db="EMBL/GenBank/DDBJ databases">
        <title>Draft Genome Sequence of Massilia arenosa sp. nov., a Novel Massilia Species Isolated from a Sandy-loam Maize Soil.</title>
        <authorList>
            <person name="Raths R."/>
            <person name="Peta V."/>
            <person name="Bucking H."/>
        </authorList>
    </citation>
    <scope>NUCLEOTIDE SEQUENCE [LARGE SCALE GENOMIC DNA]</scope>
    <source>
        <strain evidence="5 6">MC02</strain>
    </source>
</reference>
<dbReference type="InterPro" id="IPR011990">
    <property type="entry name" value="TPR-like_helical_dom_sf"/>
</dbReference>
<evidence type="ECO:0000256" key="2">
    <source>
        <dbReference type="HAMAP-Rule" id="MF_02066"/>
    </source>
</evidence>
<dbReference type="OrthoDB" id="8525418at2"/>
<keyword evidence="2" id="KW-0574">Periplasm</keyword>
<dbReference type="Proteomes" id="UP000298438">
    <property type="component" value="Unassembled WGS sequence"/>
</dbReference>
<dbReference type="InterPro" id="IPR032519">
    <property type="entry name" value="YbgF_tri"/>
</dbReference>
<sequence length="252" mass="27663" precursor="true">MFKLSKPLAALFLFASVTAHAGVFDDDEARKAILDLRAKVDALSKDFDARIARMSDNKLDRSAALDFTNQHEATLAEIAKLRGQIEVLQNAIATVEKRQKELYADLDARIKKLEPREVTVEGKTVEVDPGEQKAYEGAMETFKGGDYAAAARELGDFVRRYPGSGYAANAQYWLGNAHYAAQNYKAAIAAQQDVVSNYADSPKAPDAMLNIASSYLELKDKKNAKKTLQSLVSKYPESPAAATAKERLKALK</sequence>
<dbReference type="Pfam" id="PF13525">
    <property type="entry name" value="YfiO"/>
    <property type="match status" value="1"/>
</dbReference>
<keyword evidence="6" id="KW-1185">Reference proteome</keyword>
<keyword evidence="2" id="KW-0131">Cell cycle</keyword>
<keyword evidence="2" id="KW-0132">Cell division</keyword>
<comment type="similarity">
    <text evidence="2">Belongs to the CpoB family.</text>
</comment>
<feature type="domain" description="Outer membrane lipoprotein BamD-like" evidence="3">
    <location>
        <begin position="131"/>
        <end position="252"/>
    </location>
</feature>
<dbReference type="InterPro" id="IPR014162">
    <property type="entry name" value="CpoB_C"/>
</dbReference>
<dbReference type="Gene3D" id="1.25.40.10">
    <property type="entry name" value="Tetratricopeptide repeat domain"/>
    <property type="match status" value="1"/>
</dbReference>
<dbReference type="EMBL" id="SPVF01000262">
    <property type="protein sequence ID" value="TFW11419.1"/>
    <property type="molecule type" value="Genomic_DNA"/>
</dbReference>
<comment type="subcellular location">
    <subcellularLocation>
        <location evidence="2">Periplasm</location>
    </subcellularLocation>
</comment>
<dbReference type="Gene3D" id="1.20.5.110">
    <property type="match status" value="1"/>
</dbReference>
<evidence type="ECO:0000313" key="6">
    <source>
        <dbReference type="Proteomes" id="UP000298438"/>
    </source>
</evidence>
<dbReference type="HAMAP" id="MF_02066">
    <property type="entry name" value="CpoB"/>
    <property type="match status" value="1"/>
</dbReference>
<feature type="domain" description="YbgF trimerisation" evidence="4">
    <location>
        <begin position="49"/>
        <end position="117"/>
    </location>
</feature>
<protein>
    <recommendedName>
        <fullName evidence="2">Cell division coordinator CpoB</fullName>
    </recommendedName>
</protein>
<dbReference type="InterPro" id="IPR039565">
    <property type="entry name" value="BamD-like"/>
</dbReference>
<dbReference type="SUPFAM" id="SSF48452">
    <property type="entry name" value="TPR-like"/>
    <property type="match status" value="1"/>
</dbReference>
<dbReference type="GO" id="GO:0030288">
    <property type="term" value="C:outer membrane-bounded periplasmic space"/>
    <property type="evidence" value="ECO:0007669"/>
    <property type="project" value="UniProtKB-UniRule"/>
</dbReference>
<name>A0A4Y9RUX0_9BURK</name>
<evidence type="ECO:0000259" key="3">
    <source>
        <dbReference type="Pfam" id="PF13525"/>
    </source>
</evidence>
<feature type="chain" id="PRO_5021522364" description="Cell division coordinator CpoB" evidence="2">
    <location>
        <begin position="22"/>
        <end position="252"/>
    </location>
</feature>
<evidence type="ECO:0000259" key="4">
    <source>
        <dbReference type="Pfam" id="PF16331"/>
    </source>
</evidence>
<dbReference type="Pfam" id="PF16331">
    <property type="entry name" value="TolA_bind_tri"/>
    <property type="match status" value="1"/>
</dbReference>
<dbReference type="GO" id="GO:0043093">
    <property type="term" value="P:FtsZ-dependent cytokinesis"/>
    <property type="evidence" value="ECO:0007669"/>
    <property type="project" value="UniProtKB-UniRule"/>
</dbReference>
<feature type="coiled-coil region" evidence="2">
    <location>
        <begin position="71"/>
        <end position="105"/>
    </location>
</feature>
<proteinExistence type="inferred from homology"/>
<accession>A0A4Y9RUX0</accession>
<comment type="caution">
    <text evidence="5">The sequence shown here is derived from an EMBL/GenBank/DDBJ whole genome shotgun (WGS) entry which is preliminary data.</text>
</comment>
<keyword evidence="2" id="KW-0175">Coiled coil</keyword>